<dbReference type="AlphaFoldDB" id="H8X1C4"/>
<feature type="region of interest" description="Disordered" evidence="2">
    <location>
        <begin position="1"/>
        <end position="24"/>
    </location>
</feature>
<feature type="coiled-coil region" evidence="1">
    <location>
        <begin position="107"/>
        <end position="155"/>
    </location>
</feature>
<dbReference type="RefSeq" id="XP_003867601.1">
    <property type="nucleotide sequence ID" value="XM_003867553.1"/>
</dbReference>
<evidence type="ECO:0000256" key="2">
    <source>
        <dbReference type="SAM" id="MobiDB-lite"/>
    </source>
</evidence>
<dbReference type="Pfam" id="PF16796">
    <property type="entry name" value="Microtub_bd"/>
    <property type="match status" value="1"/>
</dbReference>
<dbReference type="InterPro" id="IPR031852">
    <property type="entry name" value="Vik1/Cik1_MT-bd"/>
</dbReference>
<sequence>MDSNTPKKRPLEEVSPNVLYSPPKRRASFGFEMASIPTTSITNEHNQSSKVSKLPKPFTAANSNSNQLSYLNDFQSILSMQERLSRKPPLTISAPFDYKSTISHVGSNELQDTLSSLNQECREKHRKLEYLTDELNRLRRIYRNYQQKVETTTSEIHNVQASLEYMEEEIVNHVGNEEKLIEIKLNENRIKLDNQFTEIEFEMASEVQEVRNFDYTELVDKIDALKQAESKLMEEIKQQSAANDEKYNAEVDKLKKSLEDEIKEAQQEENESKLVLEQLLKDLEKITADYRSKLSEFETQSRQIEGLKLQITNIEETMNNYVNVKKETESELSNVKRILDEKVAQDKIEQQEFDTVYLEYSSLHDKVKKHDDHRRILENSIMEYQGKIRVYAIAKADEYENCFSKCFQEDTPSSFIVEEFSHFVKTVIRGTNVSIISQYLPGGTIICQTMNQLLHIQNQPSTWQFQFEYQAVEINQSIDLLTGSKLTQSSLFQSQKMRIDEPSRVGGIINGFDVNKDVIVHVITVNGVKEKKQFESRLVLVDISKVDSNEQMNIIQKLLRNDKSTYLDRVLEWISKRSNPLVVSKINDLNAFNLLKTINLTNVASKKK</sequence>
<dbReference type="HOGENOM" id="CLU_449032_0_0_1"/>
<evidence type="ECO:0000259" key="3">
    <source>
        <dbReference type="Pfam" id="PF16796"/>
    </source>
</evidence>
<evidence type="ECO:0000256" key="1">
    <source>
        <dbReference type="SAM" id="Coils"/>
    </source>
</evidence>
<name>H8X1C4_CANO9</name>
<feature type="coiled-coil region" evidence="1">
    <location>
        <begin position="215"/>
        <end position="345"/>
    </location>
</feature>
<dbReference type="GeneID" id="14538211"/>
<gene>
    <name evidence="4" type="ORF">CORT_0B04560</name>
</gene>
<keyword evidence="1" id="KW-0175">Coiled coil</keyword>
<dbReference type="GO" id="GO:0008017">
    <property type="term" value="F:microtubule binding"/>
    <property type="evidence" value="ECO:0007669"/>
    <property type="project" value="InterPro"/>
</dbReference>
<keyword evidence="5" id="KW-1185">Reference proteome</keyword>
<accession>H8X1C4</accession>
<evidence type="ECO:0000313" key="5">
    <source>
        <dbReference type="Proteomes" id="UP000005018"/>
    </source>
</evidence>
<reference evidence="4 5" key="1">
    <citation type="journal article" date="2012" name="PLoS ONE">
        <title>Sequence and analysis of the genome of the pathogenic yeast Candida orthopsilosis.</title>
        <authorList>
            <person name="Riccombeni A."/>
            <person name="Vidanes G."/>
            <person name="Proux-Wera E."/>
            <person name="Wolfe K.H."/>
            <person name="Butler G."/>
        </authorList>
    </citation>
    <scope>NUCLEOTIDE SEQUENCE [LARGE SCALE GENOMIC DNA]</scope>
    <source>
        <strain evidence="4 5">Co 90-125</strain>
    </source>
</reference>
<proteinExistence type="predicted"/>
<dbReference type="Proteomes" id="UP000005018">
    <property type="component" value="Chromosome 2"/>
</dbReference>
<dbReference type="OrthoDB" id="4089036at2759"/>
<dbReference type="EMBL" id="HE681720">
    <property type="protein sequence ID" value="CCG22164.1"/>
    <property type="molecule type" value="Genomic_DNA"/>
</dbReference>
<evidence type="ECO:0000313" key="4">
    <source>
        <dbReference type="EMBL" id="CCG22164.1"/>
    </source>
</evidence>
<dbReference type="KEGG" id="cot:CORT_0B04560"/>
<organism evidence="4 5">
    <name type="scientific">Candida orthopsilosis (strain 90-125)</name>
    <name type="common">Yeast</name>
    <dbReference type="NCBI Taxonomy" id="1136231"/>
    <lineage>
        <taxon>Eukaryota</taxon>
        <taxon>Fungi</taxon>
        <taxon>Dikarya</taxon>
        <taxon>Ascomycota</taxon>
        <taxon>Saccharomycotina</taxon>
        <taxon>Pichiomycetes</taxon>
        <taxon>Debaryomycetaceae</taxon>
        <taxon>Candida/Lodderomyces clade</taxon>
        <taxon>Candida</taxon>
    </lineage>
</organism>
<feature type="domain" description="Spindle pole body-associated protein Vik1/Cik1 microtubule binding" evidence="3">
    <location>
        <begin position="397"/>
        <end position="481"/>
    </location>
</feature>
<dbReference type="eggNOG" id="KOG0239">
    <property type="taxonomic scope" value="Eukaryota"/>
</dbReference>
<protein>
    <submittedName>
        <fullName evidence="4">Uso5 type II myosin heavy chain</fullName>
    </submittedName>
</protein>